<dbReference type="EMBL" id="CM004480">
    <property type="protein sequence ID" value="OCT67696.1"/>
    <property type="molecule type" value="Genomic_DNA"/>
</dbReference>
<evidence type="ECO:0000313" key="1">
    <source>
        <dbReference type="EMBL" id="OCT67696.1"/>
    </source>
</evidence>
<dbReference type="Proteomes" id="UP000694892">
    <property type="component" value="Chromosome 8L"/>
</dbReference>
<dbReference type="AlphaFoldDB" id="A0A974H7Y8"/>
<organism evidence="1 2">
    <name type="scientific">Xenopus laevis</name>
    <name type="common">African clawed frog</name>
    <dbReference type="NCBI Taxonomy" id="8355"/>
    <lineage>
        <taxon>Eukaryota</taxon>
        <taxon>Metazoa</taxon>
        <taxon>Chordata</taxon>
        <taxon>Craniata</taxon>
        <taxon>Vertebrata</taxon>
        <taxon>Euteleostomi</taxon>
        <taxon>Amphibia</taxon>
        <taxon>Batrachia</taxon>
        <taxon>Anura</taxon>
        <taxon>Pipoidea</taxon>
        <taxon>Pipidae</taxon>
        <taxon>Xenopodinae</taxon>
        <taxon>Xenopus</taxon>
        <taxon>Xenopus</taxon>
    </lineage>
</organism>
<protein>
    <submittedName>
        <fullName evidence="1">Uncharacterized protein</fullName>
    </submittedName>
</protein>
<evidence type="ECO:0000313" key="2">
    <source>
        <dbReference type="Proteomes" id="UP000694892"/>
    </source>
</evidence>
<name>A0A974H7Y8_XENLA</name>
<gene>
    <name evidence="1" type="ORF">XELAEV_18038998mg</name>
</gene>
<proteinExistence type="predicted"/>
<accession>A0A974H7Y8</accession>
<sequence>MSFALLPNCQDRRRDLIKTSTKIHRRSSAESEAGAHIYQFSEMENDHIYVMPSNMPYITLAVHICSAWEERLLYNVLAIHPCC</sequence>
<reference evidence="2" key="1">
    <citation type="journal article" date="2016" name="Nature">
        <title>Genome evolution in the allotetraploid frog Xenopus laevis.</title>
        <authorList>
            <person name="Session A.M."/>
            <person name="Uno Y."/>
            <person name="Kwon T."/>
            <person name="Chapman J.A."/>
            <person name="Toyoda A."/>
            <person name="Takahashi S."/>
            <person name="Fukui A."/>
            <person name="Hikosaka A."/>
            <person name="Suzuki A."/>
            <person name="Kondo M."/>
            <person name="van Heeringen S.J."/>
            <person name="Quigley I."/>
            <person name="Heinz S."/>
            <person name="Ogino H."/>
            <person name="Ochi H."/>
            <person name="Hellsten U."/>
            <person name="Lyons J.B."/>
            <person name="Simakov O."/>
            <person name="Putnam N."/>
            <person name="Stites J."/>
            <person name="Kuroki Y."/>
            <person name="Tanaka T."/>
            <person name="Michiue T."/>
            <person name="Watanabe M."/>
            <person name="Bogdanovic O."/>
            <person name="Lister R."/>
            <person name="Georgiou G."/>
            <person name="Paranjpe S.S."/>
            <person name="van Kruijsbergen I."/>
            <person name="Shu S."/>
            <person name="Carlson J."/>
            <person name="Kinoshita T."/>
            <person name="Ohta Y."/>
            <person name="Mawaribuchi S."/>
            <person name="Jenkins J."/>
            <person name="Grimwood J."/>
            <person name="Schmutz J."/>
            <person name="Mitros T."/>
            <person name="Mozaffari S.V."/>
            <person name="Suzuki Y."/>
            <person name="Haramoto Y."/>
            <person name="Yamamoto T.S."/>
            <person name="Takagi C."/>
            <person name="Heald R."/>
            <person name="Miller K."/>
            <person name="Haudenschild C."/>
            <person name="Kitzman J."/>
            <person name="Nakayama T."/>
            <person name="Izutsu Y."/>
            <person name="Robert J."/>
            <person name="Fortriede J."/>
            <person name="Burns K."/>
            <person name="Lotay V."/>
            <person name="Karimi K."/>
            <person name="Yasuoka Y."/>
            <person name="Dichmann D.S."/>
            <person name="Flajnik M.F."/>
            <person name="Houston D.W."/>
            <person name="Shendure J."/>
            <person name="DuPasquier L."/>
            <person name="Vize P.D."/>
            <person name="Zorn A.M."/>
            <person name="Ito M."/>
            <person name="Marcotte E.M."/>
            <person name="Wallingford J.B."/>
            <person name="Ito Y."/>
            <person name="Asashima M."/>
            <person name="Ueno N."/>
            <person name="Matsuda Y."/>
            <person name="Veenstra G.J."/>
            <person name="Fujiyama A."/>
            <person name="Harland R.M."/>
            <person name="Taira M."/>
            <person name="Rokhsar D.S."/>
        </authorList>
    </citation>
    <scope>NUCLEOTIDE SEQUENCE [LARGE SCALE GENOMIC DNA]</scope>
    <source>
        <strain evidence="2">J</strain>
    </source>
</reference>